<feature type="site" description="Catalytically relevant" evidence="6">
    <location>
        <position position="114"/>
    </location>
</feature>
<dbReference type="PANTHER" id="PTHR42745:SF1">
    <property type="entry name" value="ARABINOSE 5-PHOSPHATE ISOMERASE KDSD"/>
    <property type="match status" value="1"/>
</dbReference>
<evidence type="ECO:0000259" key="9">
    <source>
        <dbReference type="PROSITE" id="PS51464"/>
    </source>
</evidence>
<dbReference type="Pfam" id="PF01380">
    <property type="entry name" value="SIS"/>
    <property type="match status" value="1"/>
</dbReference>
<dbReference type="RefSeq" id="WP_075082012.1">
    <property type="nucleotide sequence ID" value="NZ_CP042912.1"/>
</dbReference>
<feature type="binding site" evidence="5">
    <location>
        <position position="85"/>
    </location>
    <ligand>
        <name>Zn(2+)</name>
        <dbReference type="ChEBI" id="CHEBI:29105"/>
    </ligand>
</feature>
<keyword evidence="2" id="KW-0677">Repeat</keyword>
<dbReference type="STRING" id="980251.GCA_001642875_02669"/>
<dbReference type="GO" id="GO:0019146">
    <property type="term" value="F:arabinose-5-phosphate isomerase activity"/>
    <property type="evidence" value="ECO:0007669"/>
    <property type="project" value="UniProtKB-EC"/>
</dbReference>
<keyword evidence="5" id="KW-0862">Zinc</keyword>
<evidence type="ECO:0000313" key="10">
    <source>
        <dbReference type="EMBL" id="QEG23506.1"/>
    </source>
</evidence>
<evidence type="ECO:0000256" key="4">
    <source>
        <dbReference type="PIRNR" id="PIRNR004692"/>
    </source>
</evidence>
<keyword evidence="11" id="KW-1185">Reference proteome</keyword>
<dbReference type="InterPro" id="IPR046348">
    <property type="entry name" value="SIS_dom_sf"/>
</dbReference>
<dbReference type="PIRSF" id="PIRSF004692">
    <property type="entry name" value="KdsD_KpsF"/>
    <property type="match status" value="1"/>
</dbReference>
<dbReference type="CDD" id="cd05014">
    <property type="entry name" value="SIS_Kpsf"/>
    <property type="match status" value="1"/>
</dbReference>
<reference evidence="10 11" key="1">
    <citation type="submission" date="2019-08" db="EMBL/GenBank/DDBJ databases">
        <title>Deep-cultivation of Planctomycetes and their phenomic and genomic characterization uncovers novel biology.</title>
        <authorList>
            <person name="Wiegand S."/>
            <person name="Jogler M."/>
            <person name="Boedeker C."/>
            <person name="Pinto D."/>
            <person name="Vollmers J."/>
            <person name="Rivas-Marin E."/>
            <person name="Kohn T."/>
            <person name="Peeters S.H."/>
            <person name="Heuer A."/>
            <person name="Rast P."/>
            <person name="Oberbeckmann S."/>
            <person name="Bunk B."/>
            <person name="Jeske O."/>
            <person name="Meyerdierks A."/>
            <person name="Storesund J.E."/>
            <person name="Kallscheuer N."/>
            <person name="Luecker S."/>
            <person name="Lage O.M."/>
            <person name="Pohl T."/>
            <person name="Merkel B.J."/>
            <person name="Hornburger P."/>
            <person name="Mueller R.-W."/>
            <person name="Bruemmer F."/>
            <person name="Labrenz M."/>
            <person name="Spormann A.M."/>
            <person name="Op den Camp H."/>
            <person name="Overmann J."/>
            <person name="Amann R."/>
            <person name="Jetten M.S.M."/>
            <person name="Mascher T."/>
            <person name="Medema M.H."/>
            <person name="Devos D.P."/>
            <person name="Kaster A.-K."/>
            <person name="Ovreas L."/>
            <person name="Rohde M."/>
            <person name="Galperin M.Y."/>
            <person name="Jogler C."/>
        </authorList>
    </citation>
    <scope>NUCLEOTIDE SEQUENCE [LARGE SCALE GENOMIC DNA]</scope>
    <source>
        <strain evidence="10 11">FC18</strain>
    </source>
</reference>
<sequence>MASAATKQNTISFERIQYASQVIAQQTEAVDRLGKQLPAEFDLAIELMLGCRGSVIVTGMGKAGWIGQKVCASLASTGTRSHFLHPAEAIHGDLGRIGPEDLVLAFSNSGETSEVVTLLPSIKKFSVPLIAVTANRNSTLSKQADLVLDYGKTCESGHLGLAPSTTTTLMLVLGDAIALTLSHERKFQPQDFARFHPGGSLGRRLSLVEEIMRPIEQCRVAVEDETVRSIYIRSKSESRRSGAVMVVARESGKLAGVFTDSDLARLLEREQDSQFDQSIAEVMTHGPVTVTRGTRLEVAIETLACRNISELPVVDSGGVPIGLIDITDVVSL</sequence>
<dbReference type="OrthoDB" id="9762536at2"/>
<dbReference type="Gene3D" id="3.10.580.10">
    <property type="entry name" value="CBS-domain"/>
    <property type="match status" value="1"/>
</dbReference>
<dbReference type="KEGG" id="mff:MFFC18_34050"/>
<gene>
    <name evidence="10" type="primary">kpsF</name>
    <name evidence="10" type="ORF">MFFC18_34050</name>
</gene>
<dbReference type="GO" id="GO:0046872">
    <property type="term" value="F:metal ion binding"/>
    <property type="evidence" value="ECO:0007669"/>
    <property type="project" value="UniProtKB-KW"/>
</dbReference>
<dbReference type="EMBL" id="CP042912">
    <property type="protein sequence ID" value="QEG23506.1"/>
    <property type="molecule type" value="Genomic_DNA"/>
</dbReference>
<dbReference type="PANTHER" id="PTHR42745">
    <property type="match status" value="1"/>
</dbReference>
<dbReference type="InterPro" id="IPR000644">
    <property type="entry name" value="CBS_dom"/>
</dbReference>
<evidence type="ECO:0000256" key="6">
    <source>
        <dbReference type="PIRSR" id="PIRSR004692-3"/>
    </source>
</evidence>
<protein>
    <submittedName>
        <fullName evidence="10">Arabinose 5-phosphate isomerase KpsF</fullName>
        <ecNumber evidence="10">5.3.1.13</ecNumber>
    </submittedName>
</protein>
<dbReference type="InterPro" id="IPR050986">
    <property type="entry name" value="GutQ/KpsF_isomerases"/>
</dbReference>
<dbReference type="InterPro" id="IPR001347">
    <property type="entry name" value="SIS_dom"/>
</dbReference>
<dbReference type="InterPro" id="IPR035474">
    <property type="entry name" value="SIS_Kpsf"/>
</dbReference>
<feature type="site" description="Catalytically relevant" evidence="6">
    <location>
        <position position="155"/>
    </location>
</feature>
<organism evidence="10 11">
    <name type="scientific">Mariniblastus fucicola</name>
    <dbReference type="NCBI Taxonomy" id="980251"/>
    <lineage>
        <taxon>Bacteria</taxon>
        <taxon>Pseudomonadati</taxon>
        <taxon>Planctomycetota</taxon>
        <taxon>Planctomycetia</taxon>
        <taxon>Pirellulales</taxon>
        <taxon>Pirellulaceae</taxon>
        <taxon>Mariniblastus</taxon>
    </lineage>
</organism>
<evidence type="ECO:0000256" key="5">
    <source>
        <dbReference type="PIRSR" id="PIRSR004692-2"/>
    </source>
</evidence>
<feature type="domain" description="SIS" evidence="9">
    <location>
        <begin position="44"/>
        <end position="187"/>
    </location>
</feature>
<dbReference type="Pfam" id="PF00571">
    <property type="entry name" value="CBS"/>
    <property type="match status" value="1"/>
</dbReference>
<evidence type="ECO:0000313" key="11">
    <source>
        <dbReference type="Proteomes" id="UP000322214"/>
    </source>
</evidence>
<dbReference type="GO" id="GO:0005975">
    <property type="term" value="P:carbohydrate metabolic process"/>
    <property type="evidence" value="ECO:0007669"/>
    <property type="project" value="InterPro"/>
</dbReference>
<feature type="site" description="Catalytically relevant" evidence="6">
    <location>
        <position position="62"/>
    </location>
</feature>
<evidence type="ECO:0000256" key="1">
    <source>
        <dbReference type="ARBA" id="ARBA00008165"/>
    </source>
</evidence>
<dbReference type="PROSITE" id="PS51371">
    <property type="entry name" value="CBS"/>
    <property type="match status" value="2"/>
</dbReference>
<name>A0A5B9PFU1_9BACT</name>
<evidence type="ECO:0000256" key="2">
    <source>
        <dbReference type="ARBA" id="ARBA00022737"/>
    </source>
</evidence>
<dbReference type="InterPro" id="IPR004800">
    <property type="entry name" value="KdsD/KpsF-type"/>
</dbReference>
<dbReference type="SMART" id="SM00116">
    <property type="entry name" value="CBS"/>
    <property type="match status" value="2"/>
</dbReference>
<dbReference type="GO" id="GO:0097367">
    <property type="term" value="F:carbohydrate derivative binding"/>
    <property type="evidence" value="ECO:0007669"/>
    <property type="project" value="InterPro"/>
</dbReference>
<dbReference type="EC" id="5.3.1.13" evidence="10"/>
<evidence type="ECO:0000256" key="3">
    <source>
        <dbReference type="ARBA" id="ARBA00023122"/>
    </source>
</evidence>
<proteinExistence type="inferred from homology"/>
<dbReference type="Proteomes" id="UP000322214">
    <property type="component" value="Chromosome"/>
</dbReference>
<dbReference type="NCBIfam" id="TIGR00393">
    <property type="entry name" value="kpsF"/>
    <property type="match status" value="1"/>
</dbReference>
<dbReference type="AlphaFoldDB" id="A0A5B9PFU1"/>
<dbReference type="GO" id="GO:1901135">
    <property type="term" value="P:carbohydrate derivative metabolic process"/>
    <property type="evidence" value="ECO:0007669"/>
    <property type="project" value="InterPro"/>
</dbReference>
<dbReference type="InterPro" id="IPR046342">
    <property type="entry name" value="CBS_dom_sf"/>
</dbReference>
<dbReference type="FunFam" id="3.40.50.10490:FF:000011">
    <property type="entry name" value="Arabinose 5-phosphate isomerase"/>
    <property type="match status" value="1"/>
</dbReference>
<keyword evidence="3 7" id="KW-0129">CBS domain</keyword>
<dbReference type="PROSITE" id="PS51464">
    <property type="entry name" value="SIS"/>
    <property type="match status" value="1"/>
</dbReference>
<evidence type="ECO:0000259" key="8">
    <source>
        <dbReference type="PROSITE" id="PS51371"/>
    </source>
</evidence>
<keyword evidence="5" id="KW-0479">Metal-binding</keyword>
<accession>A0A5B9PFU1</accession>
<dbReference type="Gene3D" id="3.40.50.10490">
    <property type="entry name" value="Glucose-6-phosphate isomerase like protein, domain 1"/>
    <property type="match status" value="1"/>
</dbReference>
<dbReference type="SUPFAM" id="SSF53697">
    <property type="entry name" value="SIS domain"/>
    <property type="match status" value="1"/>
</dbReference>
<evidence type="ECO:0000256" key="7">
    <source>
        <dbReference type="PROSITE-ProRule" id="PRU00703"/>
    </source>
</evidence>
<feature type="domain" description="CBS" evidence="8">
    <location>
        <begin position="283"/>
        <end position="332"/>
    </location>
</feature>
<feature type="site" description="Catalytically relevant" evidence="6">
    <location>
        <position position="196"/>
    </location>
</feature>
<comment type="similarity">
    <text evidence="1 4">Belongs to the SIS family. GutQ/KpsF subfamily.</text>
</comment>
<feature type="domain" description="CBS" evidence="8">
    <location>
        <begin position="212"/>
        <end position="273"/>
    </location>
</feature>
<keyword evidence="10" id="KW-0413">Isomerase</keyword>